<sequence length="77" mass="7805">MPSSSSSSSPSSPRSTHSPPPASPSPPPSPNMSALVHPAGKRFLMRKSSNTENMPPTITSAGHAKKAEALVSAPASN</sequence>
<dbReference type="Proteomes" id="UP001144978">
    <property type="component" value="Unassembled WGS sequence"/>
</dbReference>
<name>A0ACC1PY06_9APHY</name>
<keyword evidence="2" id="KW-1185">Reference proteome</keyword>
<reference evidence="1" key="1">
    <citation type="submission" date="2022-08" db="EMBL/GenBank/DDBJ databases">
        <title>Genome Sequence of Pycnoporus sanguineus.</title>
        <authorList>
            <person name="Buettner E."/>
        </authorList>
    </citation>
    <scope>NUCLEOTIDE SEQUENCE</scope>
    <source>
        <strain evidence="1">CG-C14</strain>
    </source>
</reference>
<proteinExistence type="predicted"/>
<evidence type="ECO:0000313" key="1">
    <source>
        <dbReference type="EMBL" id="KAJ3002873.1"/>
    </source>
</evidence>
<protein>
    <submittedName>
        <fullName evidence="1">Uncharacterized protein</fullName>
    </submittedName>
</protein>
<organism evidence="1 2">
    <name type="scientific">Trametes sanguinea</name>
    <dbReference type="NCBI Taxonomy" id="158606"/>
    <lineage>
        <taxon>Eukaryota</taxon>
        <taxon>Fungi</taxon>
        <taxon>Dikarya</taxon>
        <taxon>Basidiomycota</taxon>
        <taxon>Agaricomycotina</taxon>
        <taxon>Agaricomycetes</taxon>
        <taxon>Polyporales</taxon>
        <taxon>Polyporaceae</taxon>
        <taxon>Trametes</taxon>
    </lineage>
</organism>
<accession>A0ACC1PY06</accession>
<dbReference type="EMBL" id="JANSHE010001401">
    <property type="protein sequence ID" value="KAJ3002873.1"/>
    <property type="molecule type" value="Genomic_DNA"/>
</dbReference>
<comment type="caution">
    <text evidence="1">The sequence shown here is derived from an EMBL/GenBank/DDBJ whole genome shotgun (WGS) entry which is preliminary data.</text>
</comment>
<gene>
    <name evidence="1" type="ORF">NUW54_g5613</name>
</gene>
<evidence type="ECO:0000313" key="2">
    <source>
        <dbReference type="Proteomes" id="UP001144978"/>
    </source>
</evidence>